<sequence>MTLLEQFACLLDGIRPVDRSLVPVIQAHLDDLTKPQGSLGRLEEIAMSYALATGSPVPVLDKKKICCFAADHGVAAEGVSAFPAEVTPQMVYNMVQGGAAINVLSKHAGADLDVVDVGVNHDFPDMPGLIRKKVGYGSSNISSGPAMSETETLQAVLCGAELAVDAHKSGYHLLGTGEMGIANTTPATALFSVLLGVSPETITGKGTGIDDSRLEHKKKIVRKAIEVNASRCSTPFGTLAALGGYEIAAISGFVLGAASCRLPVVVDGFISSSGAVAAMKICPSVIDYIFFSHLSNEQGHRAVMQQLGARPILDLDLRLGEGTGAALAMQVIAGAVKLYNEMATFSSARISEKETV</sequence>
<organism evidence="11 12">
    <name type="scientific">Chlorobium limicola (strain DSM 245 / NBRC 103803 / 6330)</name>
    <dbReference type="NCBI Taxonomy" id="290315"/>
    <lineage>
        <taxon>Bacteria</taxon>
        <taxon>Pseudomonadati</taxon>
        <taxon>Chlorobiota</taxon>
        <taxon>Chlorobiia</taxon>
        <taxon>Chlorobiales</taxon>
        <taxon>Chlorobiaceae</taxon>
        <taxon>Chlorobium/Pelodictyon group</taxon>
        <taxon>Chlorobium</taxon>
    </lineage>
</organism>
<accession>B3EC73</accession>
<dbReference type="PANTHER" id="PTHR43463:SF1">
    <property type="entry name" value="NICOTINATE-NUCLEOTIDE--DIMETHYLBENZIMIDAZOLE PHOSPHORIBOSYLTRANSFERASE"/>
    <property type="match status" value="1"/>
</dbReference>
<evidence type="ECO:0000256" key="4">
    <source>
        <dbReference type="ARBA" id="ARBA00015486"/>
    </source>
</evidence>
<comment type="pathway">
    <text evidence="1 10">Nucleoside biosynthesis; alpha-ribazole biosynthesis; alpha-ribazole from 5,6-dimethylbenzimidazole: step 1/2.</text>
</comment>
<dbReference type="RefSeq" id="WP_012466025.1">
    <property type="nucleotide sequence ID" value="NC_010803.1"/>
</dbReference>
<evidence type="ECO:0000313" key="12">
    <source>
        <dbReference type="Proteomes" id="UP000008841"/>
    </source>
</evidence>
<dbReference type="EMBL" id="CP001097">
    <property type="protein sequence ID" value="ACD90148.1"/>
    <property type="molecule type" value="Genomic_DNA"/>
</dbReference>
<evidence type="ECO:0000256" key="5">
    <source>
        <dbReference type="ARBA" id="ARBA00022573"/>
    </source>
</evidence>
<dbReference type="eggNOG" id="COG2038">
    <property type="taxonomic scope" value="Bacteria"/>
</dbReference>
<dbReference type="InterPro" id="IPR017846">
    <property type="entry name" value="Nict_dMeBzImd_PRibTrfase_bact"/>
</dbReference>
<evidence type="ECO:0000256" key="7">
    <source>
        <dbReference type="ARBA" id="ARBA00022679"/>
    </source>
</evidence>
<dbReference type="Gene3D" id="1.10.1610.10">
    <property type="match status" value="1"/>
</dbReference>
<evidence type="ECO:0000256" key="8">
    <source>
        <dbReference type="ARBA" id="ARBA00030686"/>
    </source>
</evidence>
<dbReference type="InterPro" id="IPR036087">
    <property type="entry name" value="Nict_dMeBzImd_PRibTrfase_sf"/>
</dbReference>
<dbReference type="HAMAP" id="MF_00230">
    <property type="entry name" value="CobT"/>
    <property type="match status" value="1"/>
</dbReference>
<evidence type="ECO:0000256" key="2">
    <source>
        <dbReference type="ARBA" id="ARBA00007110"/>
    </source>
</evidence>
<proteinExistence type="inferred from homology"/>
<dbReference type="HOGENOM" id="CLU_002982_0_0_10"/>
<comment type="similarity">
    <text evidence="2 10">Belongs to the CobT family.</text>
</comment>
<comment type="function">
    <text evidence="10">Catalyzes the synthesis of alpha-ribazole-5'-phosphate from nicotinate mononucleotide (NAMN) and 5,6-dimethylbenzimidazole (DMB).</text>
</comment>
<evidence type="ECO:0000256" key="9">
    <source>
        <dbReference type="ARBA" id="ARBA00047340"/>
    </source>
</evidence>
<reference evidence="11 12" key="1">
    <citation type="submission" date="2008-05" db="EMBL/GenBank/DDBJ databases">
        <title>Complete sequence of Chlorobium limicola DSM 245.</title>
        <authorList>
            <consortium name="US DOE Joint Genome Institute"/>
            <person name="Lucas S."/>
            <person name="Copeland A."/>
            <person name="Lapidus A."/>
            <person name="Glavina del Rio T."/>
            <person name="Dalin E."/>
            <person name="Tice H."/>
            <person name="Bruce D."/>
            <person name="Goodwin L."/>
            <person name="Pitluck S."/>
            <person name="Schmutz J."/>
            <person name="Larimer F."/>
            <person name="Land M."/>
            <person name="Hauser L."/>
            <person name="Kyrpides N."/>
            <person name="Ovchinnikova G."/>
            <person name="Zhao F."/>
            <person name="Li T."/>
            <person name="Liu Z."/>
            <person name="Overmann J."/>
            <person name="Bryant D.A."/>
            <person name="Richardson P."/>
        </authorList>
    </citation>
    <scope>NUCLEOTIDE SEQUENCE [LARGE SCALE GENOMIC DNA]</scope>
    <source>
        <strain evidence="12">DSM 245 / NBRC 103803 / 6330</strain>
    </source>
</reference>
<dbReference type="Pfam" id="PF02277">
    <property type="entry name" value="DBI_PRT"/>
    <property type="match status" value="1"/>
</dbReference>
<dbReference type="GO" id="GO:0009236">
    <property type="term" value="P:cobalamin biosynthetic process"/>
    <property type="evidence" value="ECO:0007669"/>
    <property type="project" value="UniProtKB-UniRule"/>
</dbReference>
<dbReference type="NCBIfam" id="NF000996">
    <property type="entry name" value="PRK00105.1"/>
    <property type="match status" value="1"/>
</dbReference>
<keyword evidence="7 10" id="KW-0808">Transferase</keyword>
<dbReference type="EC" id="2.4.2.21" evidence="3 10"/>
<protein>
    <recommendedName>
        <fullName evidence="4 10">Nicotinate-nucleotide--dimethylbenzimidazole phosphoribosyltransferase</fullName>
        <shortName evidence="10">NN:DBI PRT</shortName>
        <ecNumber evidence="3 10">2.4.2.21</ecNumber>
    </recommendedName>
    <alternativeName>
        <fullName evidence="8 10">N(1)-alpha-phosphoribosyltransferase</fullName>
    </alternativeName>
</protein>
<dbReference type="Proteomes" id="UP000008841">
    <property type="component" value="Chromosome"/>
</dbReference>
<evidence type="ECO:0000256" key="10">
    <source>
        <dbReference type="HAMAP-Rule" id="MF_00230"/>
    </source>
</evidence>
<dbReference type="OrthoDB" id="9781491at2"/>
<keyword evidence="6 10" id="KW-0328">Glycosyltransferase</keyword>
<dbReference type="GO" id="GO:0008939">
    <property type="term" value="F:nicotinate-nucleotide-dimethylbenzimidazole phosphoribosyltransferase activity"/>
    <property type="evidence" value="ECO:0007669"/>
    <property type="project" value="UniProtKB-UniRule"/>
</dbReference>
<dbReference type="Gene3D" id="3.40.50.10210">
    <property type="match status" value="1"/>
</dbReference>
<evidence type="ECO:0000256" key="6">
    <source>
        <dbReference type="ARBA" id="ARBA00022676"/>
    </source>
</evidence>
<dbReference type="KEGG" id="cli:Clim_1079"/>
<dbReference type="PANTHER" id="PTHR43463">
    <property type="entry name" value="NICOTINATE-NUCLEOTIDE--DIMETHYLBENZIMIDAZOLE PHOSPHORIBOSYLTRANSFERASE"/>
    <property type="match status" value="1"/>
</dbReference>
<dbReference type="SUPFAM" id="SSF52733">
    <property type="entry name" value="Nicotinate mononucleotide:5,6-dimethylbenzimidazole phosphoribosyltransferase (CobT)"/>
    <property type="match status" value="1"/>
</dbReference>
<dbReference type="NCBIfam" id="TIGR03160">
    <property type="entry name" value="cobT_DBIPRT"/>
    <property type="match status" value="1"/>
</dbReference>
<evidence type="ECO:0000256" key="1">
    <source>
        <dbReference type="ARBA" id="ARBA00005049"/>
    </source>
</evidence>
<dbReference type="InterPro" id="IPR003200">
    <property type="entry name" value="Nict_dMeBzImd_PRibTrfase"/>
</dbReference>
<name>B3EC73_CHLL2</name>
<evidence type="ECO:0000256" key="3">
    <source>
        <dbReference type="ARBA" id="ARBA00011991"/>
    </source>
</evidence>
<dbReference type="AlphaFoldDB" id="B3EC73"/>
<keyword evidence="5 10" id="KW-0169">Cobalamin biosynthesis</keyword>
<feature type="active site" description="Proton acceptor" evidence="10">
    <location>
        <position position="321"/>
    </location>
</feature>
<dbReference type="FunFam" id="3.40.50.10210:FF:000001">
    <property type="entry name" value="Nicotinate-nucleotide--dimethylbenzimidazole phosphoribosyltransferase"/>
    <property type="match status" value="1"/>
</dbReference>
<dbReference type="InterPro" id="IPR023195">
    <property type="entry name" value="Nict_dMeBzImd_PRibTrfase_N"/>
</dbReference>
<gene>
    <name evidence="10" type="primary">cobT</name>
    <name evidence="11" type="ordered locus">Clim_1079</name>
</gene>
<comment type="catalytic activity">
    <reaction evidence="9 10">
        <text>5,6-dimethylbenzimidazole + nicotinate beta-D-ribonucleotide = alpha-ribazole 5'-phosphate + nicotinate + H(+)</text>
        <dbReference type="Rhea" id="RHEA:11196"/>
        <dbReference type="ChEBI" id="CHEBI:15378"/>
        <dbReference type="ChEBI" id="CHEBI:15890"/>
        <dbReference type="ChEBI" id="CHEBI:32544"/>
        <dbReference type="ChEBI" id="CHEBI:57502"/>
        <dbReference type="ChEBI" id="CHEBI:57918"/>
        <dbReference type="EC" id="2.4.2.21"/>
    </reaction>
</comment>
<dbReference type="STRING" id="290315.Clim_1079"/>
<dbReference type="UniPathway" id="UPA00061">
    <property type="reaction ID" value="UER00516"/>
</dbReference>
<dbReference type="CDD" id="cd02439">
    <property type="entry name" value="DMB-PRT_CobT"/>
    <property type="match status" value="1"/>
</dbReference>
<evidence type="ECO:0000313" key="11">
    <source>
        <dbReference type="EMBL" id="ACD90148.1"/>
    </source>
</evidence>